<proteinExistence type="inferred from homology"/>
<evidence type="ECO:0000256" key="6">
    <source>
        <dbReference type="ARBA" id="ARBA00022519"/>
    </source>
</evidence>
<feature type="compositionally biased region" description="Low complexity" evidence="14">
    <location>
        <begin position="148"/>
        <end position="164"/>
    </location>
</feature>
<comment type="subcellular location">
    <subcellularLocation>
        <location evidence="1 13">Cell inner membrane</location>
        <topology evidence="1 13">Single-pass membrane protein</topology>
        <orientation evidence="1 13">Periplasmic side</orientation>
    </subcellularLocation>
</comment>
<comment type="similarity">
    <text evidence="2 13">Belongs to the TonB family.</text>
</comment>
<dbReference type="GO" id="GO:0055085">
    <property type="term" value="P:transmembrane transport"/>
    <property type="evidence" value="ECO:0007669"/>
    <property type="project" value="InterPro"/>
</dbReference>
<evidence type="ECO:0000256" key="14">
    <source>
        <dbReference type="SAM" id="MobiDB-lite"/>
    </source>
</evidence>
<feature type="compositionally biased region" description="Basic and acidic residues" evidence="14">
    <location>
        <begin position="116"/>
        <end position="147"/>
    </location>
</feature>
<feature type="region of interest" description="Disordered" evidence="14">
    <location>
        <begin position="115"/>
        <end position="173"/>
    </location>
</feature>
<evidence type="ECO:0000256" key="7">
    <source>
        <dbReference type="ARBA" id="ARBA00022692"/>
    </source>
</evidence>
<keyword evidence="9 13" id="KW-0653">Protein transport</keyword>
<gene>
    <name evidence="16" type="ORF">B723_17370</name>
</gene>
<evidence type="ECO:0000256" key="2">
    <source>
        <dbReference type="ARBA" id="ARBA00006555"/>
    </source>
</evidence>
<evidence type="ECO:0000256" key="9">
    <source>
        <dbReference type="ARBA" id="ARBA00022927"/>
    </source>
</evidence>
<evidence type="ECO:0000259" key="15">
    <source>
        <dbReference type="PROSITE" id="PS52015"/>
    </source>
</evidence>
<keyword evidence="6 13" id="KW-0997">Cell inner membrane</keyword>
<dbReference type="SUPFAM" id="SSF74653">
    <property type="entry name" value="TolA/TonB C-terminal domain"/>
    <property type="match status" value="1"/>
</dbReference>
<keyword evidence="4 13" id="KW-0813">Transport</keyword>
<reference evidence="16 17" key="1">
    <citation type="journal article" date="2012" name="J. Bacteriol.">
        <title>Draft genome sequence of the cyanide-utilizing bacterium Pseudomonas fluorescens strain NCIMB 11764.</title>
        <authorList>
            <person name="Vilo C.A."/>
            <person name="Benedik M.J."/>
            <person name="Kunz D.A."/>
            <person name="Dong Q."/>
        </authorList>
    </citation>
    <scope>NUCLEOTIDE SEQUENCE [LARGE SCALE GENOMIC DNA]</scope>
    <source>
        <strain evidence="16 17">NCIMB 11764</strain>
    </source>
</reference>
<evidence type="ECO:0000256" key="8">
    <source>
        <dbReference type="ARBA" id="ARBA00022737"/>
    </source>
</evidence>
<evidence type="ECO:0000256" key="11">
    <source>
        <dbReference type="ARBA" id="ARBA00023136"/>
    </source>
</evidence>
<name>A0A0K1QQZ2_PSEFL</name>
<dbReference type="Pfam" id="PF03544">
    <property type="entry name" value="TonB_C"/>
    <property type="match status" value="1"/>
</dbReference>
<dbReference type="PANTHER" id="PTHR33446:SF8">
    <property type="entry name" value="PROTEIN TONB"/>
    <property type="match status" value="1"/>
</dbReference>
<dbReference type="OrthoDB" id="1628901at2"/>
<feature type="compositionally biased region" description="Pro residues" evidence="14">
    <location>
        <begin position="70"/>
        <end position="95"/>
    </location>
</feature>
<evidence type="ECO:0000256" key="4">
    <source>
        <dbReference type="ARBA" id="ARBA00022448"/>
    </source>
</evidence>
<accession>A0A0K1QQZ2</accession>
<feature type="domain" description="TonB C-terminal" evidence="15">
    <location>
        <begin position="178"/>
        <end position="268"/>
    </location>
</feature>
<feature type="region of interest" description="Disordered" evidence="14">
    <location>
        <begin position="70"/>
        <end position="96"/>
    </location>
</feature>
<sequence length="268" mass="29627">MTAMIMHSPSMTLLPGARSGFWQNSLAASLAVALHAAVLALLVHGWSPQKPPVEPPSVLRTQLVMLPPAPQPVAPEPAPALVEPSPPEPIAPAPVKPAIDPQIQAQKLEQAALARKRVEDKKRDLQAEHQRQRLESEKRTREAEQQRLAEQQVQQAHQAEQARLNAERARQQAAQVAANSRQYLPLSKEAPDYPQRALDKNIEGDCTVEYTVNPQGKVENPKVLDGCHPLFMRPSLAAANTFRYQPKVVDGQVVSVPAVRNTFHYRIK</sequence>
<dbReference type="eggNOG" id="COG0810">
    <property type="taxonomic scope" value="Bacteria"/>
</dbReference>
<dbReference type="AlphaFoldDB" id="A0A0K1QQZ2"/>
<comment type="function">
    <text evidence="13">Interacts with outer membrane receptor proteins that carry out high-affinity binding and energy dependent uptake into the periplasmic space of specific substrates. It could act to transduce energy from the cytoplasmic membrane to specific energy-requiring processes in the outer membrane, resulting in the release into the periplasm of ligands bound by these outer membrane proteins.</text>
</comment>
<evidence type="ECO:0000256" key="12">
    <source>
        <dbReference type="ARBA" id="ARBA00025849"/>
    </source>
</evidence>
<keyword evidence="11" id="KW-0472">Membrane</keyword>
<dbReference type="PROSITE" id="PS52015">
    <property type="entry name" value="TONB_CTD"/>
    <property type="match status" value="1"/>
</dbReference>
<dbReference type="PANTHER" id="PTHR33446">
    <property type="entry name" value="PROTEIN TONB-RELATED"/>
    <property type="match status" value="1"/>
</dbReference>
<keyword evidence="13" id="KW-0735">Signal-anchor</keyword>
<dbReference type="GO" id="GO:0015891">
    <property type="term" value="P:siderophore transport"/>
    <property type="evidence" value="ECO:0007669"/>
    <property type="project" value="InterPro"/>
</dbReference>
<evidence type="ECO:0000256" key="3">
    <source>
        <dbReference type="ARBA" id="ARBA00022362"/>
    </source>
</evidence>
<evidence type="ECO:0000313" key="17">
    <source>
        <dbReference type="Proteomes" id="UP000017175"/>
    </source>
</evidence>
<dbReference type="PRINTS" id="PR01374">
    <property type="entry name" value="TONBPROTEIN"/>
</dbReference>
<keyword evidence="10" id="KW-1133">Transmembrane helix</keyword>
<dbReference type="EMBL" id="CP010945">
    <property type="protein sequence ID" value="AKV08077.1"/>
    <property type="molecule type" value="Genomic_DNA"/>
</dbReference>
<dbReference type="NCBIfam" id="TIGR01352">
    <property type="entry name" value="tonB_Cterm"/>
    <property type="match status" value="1"/>
</dbReference>
<organism evidence="16 17">
    <name type="scientific">Pseudomonas fluorescens NCIMB 11764</name>
    <dbReference type="NCBI Taxonomy" id="1221522"/>
    <lineage>
        <taxon>Bacteria</taxon>
        <taxon>Pseudomonadati</taxon>
        <taxon>Pseudomonadota</taxon>
        <taxon>Gammaproteobacteria</taxon>
        <taxon>Pseudomonadales</taxon>
        <taxon>Pseudomonadaceae</taxon>
        <taxon>Pseudomonas</taxon>
    </lineage>
</organism>
<evidence type="ECO:0000256" key="5">
    <source>
        <dbReference type="ARBA" id="ARBA00022475"/>
    </source>
</evidence>
<dbReference type="InterPro" id="IPR037682">
    <property type="entry name" value="TonB_C"/>
</dbReference>
<keyword evidence="8" id="KW-0677">Repeat</keyword>
<dbReference type="Gene3D" id="3.30.1150.10">
    <property type="match status" value="1"/>
</dbReference>
<evidence type="ECO:0000256" key="1">
    <source>
        <dbReference type="ARBA" id="ARBA00004383"/>
    </source>
</evidence>
<dbReference type="InterPro" id="IPR003538">
    <property type="entry name" value="TonB"/>
</dbReference>
<keyword evidence="7" id="KW-0812">Transmembrane</keyword>
<dbReference type="GO" id="GO:0031992">
    <property type="term" value="F:energy transducer activity"/>
    <property type="evidence" value="ECO:0007669"/>
    <property type="project" value="InterPro"/>
</dbReference>
<protein>
    <recommendedName>
        <fullName evidence="3 13">Protein TonB</fullName>
    </recommendedName>
</protein>
<dbReference type="GO" id="GO:0030288">
    <property type="term" value="C:outer membrane-bounded periplasmic space"/>
    <property type="evidence" value="ECO:0007669"/>
    <property type="project" value="InterPro"/>
</dbReference>
<dbReference type="GO" id="GO:0015031">
    <property type="term" value="P:protein transport"/>
    <property type="evidence" value="ECO:0007669"/>
    <property type="project" value="UniProtKB-UniRule"/>
</dbReference>
<evidence type="ECO:0000313" key="16">
    <source>
        <dbReference type="EMBL" id="AKV08077.1"/>
    </source>
</evidence>
<dbReference type="Proteomes" id="UP000017175">
    <property type="component" value="Chromosome"/>
</dbReference>
<evidence type="ECO:0000256" key="10">
    <source>
        <dbReference type="ARBA" id="ARBA00022989"/>
    </source>
</evidence>
<evidence type="ECO:0000256" key="13">
    <source>
        <dbReference type="RuleBase" id="RU362123"/>
    </source>
</evidence>
<comment type="subunit">
    <text evidence="12">Homodimer. Forms a complex with the accessory proteins ExbB and ExbD.</text>
</comment>
<dbReference type="InterPro" id="IPR006260">
    <property type="entry name" value="TonB/TolA_C"/>
</dbReference>
<keyword evidence="5 13" id="KW-1003">Cell membrane</keyword>
<dbReference type="InterPro" id="IPR051045">
    <property type="entry name" value="TonB-dependent_transducer"/>
</dbReference>
<dbReference type="RefSeq" id="WP_017337901.1">
    <property type="nucleotide sequence ID" value="NZ_CP010945.1"/>
</dbReference>
<dbReference type="GO" id="GO:0098797">
    <property type="term" value="C:plasma membrane protein complex"/>
    <property type="evidence" value="ECO:0007669"/>
    <property type="project" value="TreeGrafter"/>
</dbReference>